<gene>
    <name evidence="1" type="ORF">HPB49_010896</name>
</gene>
<keyword evidence="2" id="KW-1185">Reference proteome</keyword>
<dbReference type="EMBL" id="CM023476">
    <property type="protein sequence ID" value="KAH7941189.1"/>
    <property type="molecule type" value="Genomic_DNA"/>
</dbReference>
<comment type="caution">
    <text evidence="1">The sequence shown here is derived from an EMBL/GenBank/DDBJ whole genome shotgun (WGS) entry which is preliminary data.</text>
</comment>
<evidence type="ECO:0000313" key="1">
    <source>
        <dbReference type="EMBL" id="KAH7941189.1"/>
    </source>
</evidence>
<protein>
    <submittedName>
        <fullName evidence="1">Uncharacterized protein</fullName>
    </submittedName>
</protein>
<evidence type="ECO:0000313" key="2">
    <source>
        <dbReference type="Proteomes" id="UP000821865"/>
    </source>
</evidence>
<organism evidence="1 2">
    <name type="scientific">Dermacentor silvarum</name>
    <name type="common">Tick</name>
    <dbReference type="NCBI Taxonomy" id="543639"/>
    <lineage>
        <taxon>Eukaryota</taxon>
        <taxon>Metazoa</taxon>
        <taxon>Ecdysozoa</taxon>
        <taxon>Arthropoda</taxon>
        <taxon>Chelicerata</taxon>
        <taxon>Arachnida</taxon>
        <taxon>Acari</taxon>
        <taxon>Parasitiformes</taxon>
        <taxon>Ixodida</taxon>
        <taxon>Ixodoidea</taxon>
        <taxon>Ixodidae</taxon>
        <taxon>Rhipicephalinae</taxon>
        <taxon>Dermacentor</taxon>
    </lineage>
</organism>
<dbReference type="Proteomes" id="UP000821865">
    <property type="component" value="Chromosome 7"/>
</dbReference>
<proteinExistence type="predicted"/>
<reference evidence="1" key="1">
    <citation type="submission" date="2020-05" db="EMBL/GenBank/DDBJ databases">
        <title>Large-scale comparative analyses of tick genomes elucidate their genetic diversity and vector capacities.</title>
        <authorList>
            <person name="Jia N."/>
            <person name="Wang J."/>
            <person name="Shi W."/>
            <person name="Du L."/>
            <person name="Sun Y."/>
            <person name="Zhan W."/>
            <person name="Jiang J."/>
            <person name="Wang Q."/>
            <person name="Zhang B."/>
            <person name="Ji P."/>
            <person name="Sakyi L.B."/>
            <person name="Cui X."/>
            <person name="Yuan T."/>
            <person name="Jiang B."/>
            <person name="Yang W."/>
            <person name="Lam T.T.-Y."/>
            <person name="Chang Q."/>
            <person name="Ding S."/>
            <person name="Wang X."/>
            <person name="Zhu J."/>
            <person name="Ruan X."/>
            <person name="Zhao L."/>
            <person name="Wei J."/>
            <person name="Que T."/>
            <person name="Du C."/>
            <person name="Cheng J."/>
            <person name="Dai P."/>
            <person name="Han X."/>
            <person name="Huang E."/>
            <person name="Gao Y."/>
            <person name="Liu J."/>
            <person name="Shao H."/>
            <person name="Ye R."/>
            <person name="Li L."/>
            <person name="Wei W."/>
            <person name="Wang X."/>
            <person name="Wang C."/>
            <person name="Yang T."/>
            <person name="Huo Q."/>
            <person name="Li W."/>
            <person name="Guo W."/>
            <person name="Chen H."/>
            <person name="Zhou L."/>
            <person name="Ni X."/>
            <person name="Tian J."/>
            <person name="Zhou Y."/>
            <person name="Sheng Y."/>
            <person name="Liu T."/>
            <person name="Pan Y."/>
            <person name="Xia L."/>
            <person name="Li J."/>
            <person name="Zhao F."/>
            <person name="Cao W."/>
        </authorList>
    </citation>
    <scope>NUCLEOTIDE SEQUENCE</scope>
    <source>
        <strain evidence="1">Dsil-2018</strain>
    </source>
</reference>
<sequence length="236" mass="26553">MTQVLGKLPVPLFSGQLFETTPALLRSILQRLRFTRSGKACALMNEYTDFIRKQIEDYASAWDQEPAKDFIKCYTERIERAELEGDQTFHSYLGLNSAVSRRLAILFLNKDGSTLSQKPPHWMPFSVGRRSCPGEAFAILEIFLLLTLVLQKFRVLFETPLQYDLDDPRIASKVYAGAFTREIHFPCSSLGDVRTPLVPRPSEQCGPLRVANLARKSLCGGADFPGAVTRSLRLPP</sequence>
<accession>A0ACB8CEP3</accession>
<name>A0ACB8CEP3_DERSI</name>